<protein>
    <recommendedName>
        <fullName evidence="2">Chitin-binding type-2 domain-containing protein</fullName>
    </recommendedName>
</protein>
<dbReference type="SUPFAM" id="SSF57625">
    <property type="entry name" value="Invertebrate chitin-binding proteins"/>
    <property type="match status" value="1"/>
</dbReference>
<feature type="compositionally biased region" description="Pro residues" evidence="1">
    <location>
        <begin position="149"/>
        <end position="172"/>
    </location>
</feature>
<dbReference type="GO" id="GO:0005576">
    <property type="term" value="C:extracellular region"/>
    <property type="evidence" value="ECO:0007669"/>
    <property type="project" value="InterPro"/>
</dbReference>
<dbReference type="PANTHER" id="PTHR13361">
    <property type="entry name" value="WW DOMAIN-BINDING PROTEIN 11"/>
    <property type="match status" value="1"/>
</dbReference>
<feature type="compositionally biased region" description="Polar residues" evidence="1">
    <location>
        <begin position="583"/>
        <end position="602"/>
    </location>
</feature>
<dbReference type="GO" id="GO:0008061">
    <property type="term" value="F:chitin binding"/>
    <property type="evidence" value="ECO:0007669"/>
    <property type="project" value="InterPro"/>
</dbReference>
<dbReference type="PANTHER" id="PTHR13361:SF1">
    <property type="entry name" value="WW DOMAIN-BINDING PROTEIN 11"/>
    <property type="match status" value="1"/>
</dbReference>
<dbReference type="InterPro" id="IPR036508">
    <property type="entry name" value="Chitin-bd_dom_sf"/>
</dbReference>
<feature type="region of interest" description="Disordered" evidence="1">
    <location>
        <begin position="583"/>
        <end position="649"/>
    </location>
</feature>
<feature type="region of interest" description="Disordered" evidence="1">
    <location>
        <begin position="532"/>
        <end position="562"/>
    </location>
</feature>
<dbReference type="HOGENOM" id="CLU_422300_0_0_1"/>
<dbReference type="EnsemblMetazoa" id="ISCW019132-RA">
    <property type="protein sequence ID" value="ISCW019132-PA"/>
    <property type="gene ID" value="ISCW019132"/>
</dbReference>
<organism>
    <name type="scientific">Ixodes scapularis</name>
    <name type="common">Black-legged tick</name>
    <name type="synonym">Deer tick</name>
    <dbReference type="NCBI Taxonomy" id="6945"/>
    <lineage>
        <taxon>Eukaryota</taxon>
        <taxon>Metazoa</taxon>
        <taxon>Ecdysozoa</taxon>
        <taxon>Arthropoda</taxon>
        <taxon>Chelicerata</taxon>
        <taxon>Arachnida</taxon>
        <taxon>Acari</taxon>
        <taxon>Parasitiformes</taxon>
        <taxon>Ixodida</taxon>
        <taxon>Ixodoidea</taxon>
        <taxon>Ixodidae</taxon>
        <taxon>Ixodinae</taxon>
        <taxon>Ixodes</taxon>
    </lineage>
</organism>
<dbReference type="EMBL" id="DS770988">
    <property type="protein sequence ID" value="EEC09114.1"/>
    <property type="molecule type" value="Genomic_DNA"/>
</dbReference>
<dbReference type="PROSITE" id="PS50940">
    <property type="entry name" value="CHIT_BIND_II"/>
    <property type="match status" value="1"/>
</dbReference>
<feature type="compositionally biased region" description="Basic residues" evidence="1">
    <location>
        <begin position="208"/>
        <end position="217"/>
    </location>
</feature>
<feature type="compositionally biased region" description="Polar residues" evidence="1">
    <location>
        <begin position="539"/>
        <end position="556"/>
    </location>
</feature>
<dbReference type="Pfam" id="PF01607">
    <property type="entry name" value="CBM_14"/>
    <property type="match status" value="1"/>
</dbReference>
<evidence type="ECO:0000313" key="5">
    <source>
        <dbReference type="Proteomes" id="UP000001555"/>
    </source>
</evidence>
<dbReference type="EMBL" id="ABJB010682887">
    <property type="status" value="NOT_ANNOTATED_CDS"/>
    <property type="molecule type" value="Genomic_DNA"/>
</dbReference>
<evidence type="ECO:0000259" key="2">
    <source>
        <dbReference type="PROSITE" id="PS50940"/>
    </source>
</evidence>
<dbReference type="PaxDb" id="6945-B7PR92"/>
<sequence length="649" mass="71854">MPTELVTKRNCSHVQFIKLPRLSGRLRLPFFRKSPGKAPANGHNVETDLTQFLQHGAQPGMPTLHKLLLKQYATGPPVPGHHGFPQASHMYPTVHPHMHQPFGMPRLPPPGMRPYGPPVFPIPGHMGPGYPGPIRPFYGKPNGMMGGLPPPPPYAIMPPPPRPPPPPPPPMKPQKRHPASPNVVFADKEPQASSNYDSGEDDTPIIIRGRKNHHGKRRRPIVIEEDGSSEEDDGRPIVVRGRKPYRAHTRRPVDEQDDQLFNSRKRPVTYIEELPEGRPFGTRNYEDDISKPSESLMDDMTSGTRSFLRYPTSASRFFQPEGSRFDNIMASEQRTNMRAAGNLGFYTGSPGMMHELNHLFAQHRQHGMPRFSEDPKMVLSPHLDSTQSMGDHNENSHLFPNQLETQPIKELAPLVFHLPGKGPSNPDKYVQALIVPIQGNLNQMADETLDKGGSSGIHFNPMEVYHQCSSSGAQQSFRCPNGTAFNQRSSMCEWWYNVDCAVPKDATLLQSAGHEPSYSDYKWTQTVRNTASPPAPLHVSTTRAPHPPTYSSSMSFSVAEPASDNPQMLASYGSGIPDYNSARVSAQTSGSHNRTASVQHTGQKVLRTRKLVSKIRAPLGSTPDKSQARHRNPNPTTTQSPDITAAAAK</sequence>
<proteinExistence type="predicted"/>
<dbReference type="VEuPathDB" id="VectorBase:ISCW019132"/>
<dbReference type="Gene3D" id="2.170.140.10">
    <property type="entry name" value="Chitin binding domain"/>
    <property type="match status" value="1"/>
</dbReference>
<dbReference type="VEuPathDB" id="VectorBase:ISCP_018700"/>
<dbReference type="AlphaFoldDB" id="B7PR92"/>
<accession>B7PR92</accession>
<evidence type="ECO:0000256" key="1">
    <source>
        <dbReference type="SAM" id="MobiDB-lite"/>
    </source>
</evidence>
<feature type="compositionally biased region" description="Polar residues" evidence="1">
    <location>
        <begin position="633"/>
        <end position="642"/>
    </location>
</feature>
<evidence type="ECO:0000313" key="4">
    <source>
        <dbReference type="EnsemblMetazoa" id="ISCW019132-PA"/>
    </source>
</evidence>
<feature type="domain" description="Chitin-binding type-2" evidence="2">
    <location>
        <begin position="445"/>
        <end position="502"/>
    </location>
</feature>
<dbReference type="InParanoid" id="B7PR92"/>
<dbReference type="InterPro" id="IPR002557">
    <property type="entry name" value="Chitin-bd_dom"/>
</dbReference>
<name>B7PR92_IXOSC</name>
<dbReference type="VEuPathDB" id="VectorBase:ISCI019132"/>
<reference evidence="4" key="2">
    <citation type="submission" date="2020-05" db="UniProtKB">
        <authorList>
            <consortium name="EnsemblMetazoa"/>
        </authorList>
    </citation>
    <scope>IDENTIFICATION</scope>
    <source>
        <strain evidence="4">wikel</strain>
    </source>
</reference>
<dbReference type="OrthoDB" id="10052888at2759"/>
<dbReference type="Proteomes" id="UP000001555">
    <property type="component" value="Unassembled WGS sequence"/>
</dbReference>
<keyword evidence="5" id="KW-1185">Reference proteome</keyword>
<feature type="region of interest" description="Disordered" evidence="1">
    <location>
        <begin position="149"/>
        <end position="217"/>
    </location>
</feature>
<gene>
    <name evidence="3" type="ORF">IscW_ISCW019132</name>
</gene>
<reference evidence="3 5" key="1">
    <citation type="submission" date="2008-03" db="EMBL/GenBank/DDBJ databases">
        <title>Annotation of Ixodes scapularis.</title>
        <authorList>
            <consortium name="Ixodes scapularis Genome Project Consortium"/>
            <person name="Caler E."/>
            <person name="Hannick L.I."/>
            <person name="Bidwell S."/>
            <person name="Joardar V."/>
            <person name="Thiagarajan M."/>
            <person name="Amedeo P."/>
            <person name="Galinsky K.J."/>
            <person name="Schobel S."/>
            <person name="Inman J."/>
            <person name="Hostetler J."/>
            <person name="Miller J."/>
            <person name="Hammond M."/>
            <person name="Megy K."/>
            <person name="Lawson D."/>
            <person name="Kodira C."/>
            <person name="Sutton G."/>
            <person name="Meyer J."/>
            <person name="Hill C.A."/>
            <person name="Birren B."/>
            <person name="Nene V."/>
            <person name="Collins F."/>
            <person name="Alarcon-Chaidez F."/>
            <person name="Wikel S."/>
            <person name="Strausberg R."/>
        </authorList>
    </citation>
    <scope>NUCLEOTIDE SEQUENCE [LARGE SCALE GENOMIC DNA]</scope>
    <source>
        <strain evidence="5">Wikel</strain>
        <strain evidence="3">Wikel colony</strain>
    </source>
</reference>
<evidence type="ECO:0000313" key="3">
    <source>
        <dbReference type="EMBL" id="EEC09114.1"/>
    </source>
</evidence>